<sequence length="81" mass="9161">MTRCCHLLLAPTLPFPSSIAALFALPAQPADLHASCPTAQRNQSKMFMPLHYEKEESFTHYSRHSRALLRYVYSGAYFALS</sequence>
<evidence type="ECO:0008006" key="4">
    <source>
        <dbReference type="Google" id="ProtNLM"/>
    </source>
</evidence>
<proteinExistence type="predicted"/>
<organism evidence="2 3">
    <name type="scientific">Portunus trituberculatus</name>
    <name type="common">Swimming crab</name>
    <name type="synonym">Neptunus trituberculatus</name>
    <dbReference type="NCBI Taxonomy" id="210409"/>
    <lineage>
        <taxon>Eukaryota</taxon>
        <taxon>Metazoa</taxon>
        <taxon>Ecdysozoa</taxon>
        <taxon>Arthropoda</taxon>
        <taxon>Crustacea</taxon>
        <taxon>Multicrustacea</taxon>
        <taxon>Malacostraca</taxon>
        <taxon>Eumalacostraca</taxon>
        <taxon>Eucarida</taxon>
        <taxon>Decapoda</taxon>
        <taxon>Pleocyemata</taxon>
        <taxon>Brachyura</taxon>
        <taxon>Eubrachyura</taxon>
        <taxon>Portunoidea</taxon>
        <taxon>Portunidae</taxon>
        <taxon>Portuninae</taxon>
        <taxon>Portunus</taxon>
    </lineage>
</organism>
<feature type="chain" id="PRO_5023141046" description="Secreted protein" evidence="1">
    <location>
        <begin position="21"/>
        <end position="81"/>
    </location>
</feature>
<evidence type="ECO:0000256" key="1">
    <source>
        <dbReference type="SAM" id="SignalP"/>
    </source>
</evidence>
<reference evidence="2 3" key="1">
    <citation type="submission" date="2019-05" db="EMBL/GenBank/DDBJ databases">
        <title>Another draft genome of Portunus trituberculatus and its Hox gene families provides insights of decapod evolution.</title>
        <authorList>
            <person name="Jeong J.-H."/>
            <person name="Song I."/>
            <person name="Kim S."/>
            <person name="Choi T."/>
            <person name="Kim D."/>
            <person name="Ryu S."/>
            <person name="Kim W."/>
        </authorList>
    </citation>
    <scope>NUCLEOTIDE SEQUENCE [LARGE SCALE GENOMIC DNA]</scope>
    <source>
        <tissue evidence="2">Muscle</tissue>
    </source>
</reference>
<keyword evidence="1" id="KW-0732">Signal</keyword>
<dbReference type="EMBL" id="VSRR010016057">
    <property type="protein sequence ID" value="MPC58868.1"/>
    <property type="molecule type" value="Genomic_DNA"/>
</dbReference>
<dbReference type="AlphaFoldDB" id="A0A5B7GPD5"/>
<keyword evidence="3" id="KW-1185">Reference proteome</keyword>
<accession>A0A5B7GPD5</accession>
<gene>
    <name evidence="2" type="ORF">E2C01_052878</name>
</gene>
<protein>
    <recommendedName>
        <fullName evidence="4">Secreted protein</fullName>
    </recommendedName>
</protein>
<evidence type="ECO:0000313" key="2">
    <source>
        <dbReference type="EMBL" id="MPC58868.1"/>
    </source>
</evidence>
<evidence type="ECO:0000313" key="3">
    <source>
        <dbReference type="Proteomes" id="UP000324222"/>
    </source>
</evidence>
<comment type="caution">
    <text evidence="2">The sequence shown here is derived from an EMBL/GenBank/DDBJ whole genome shotgun (WGS) entry which is preliminary data.</text>
</comment>
<name>A0A5B7GPD5_PORTR</name>
<dbReference type="Proteomes" id="UP000324222">
    <property type="component" value="Unassembled WGS sequence"/>
</dbReference>
<feature type="signal peptide" evidence="1">
    <location>
        <begin position="1"/>
        <end position="20"/>
    </location>
</feature>